<feature type="transmembrane region" description="Helical" evidence="6">
    <location>
        <begin position="72"/>
        <end position="90"/>
    </location>
</feature>
<dbReference type="GO" id="GO:0022857">
    <property type="term" value="F:transmembrane transporter activity"/>
    <property type="evidence" value="ECO:0007669"/>
    <property type="project" value="InterPro"/>
</dbReference>
<accession>A0AAX3M3Q6</accession>
<feature type="transmembrane region" description="Helical" evidence="6">
    <location>
        <begin position="289"/>
        <end position="309"/>
    </location>
</feature>
<proteinExistence type="predicted"/>
<keyword evidence="5 6" id="KW-0472">Membrane</keyword>
<evidence type="ECO:0000256" key="5">
    <source>
        <dbReference type="ARBA" id="ARBA00023136"/>
    </source>
</evidence>
<feature type="transmembrane region" description="Helical" evidence="6">
    <location>
        <begin position="352"/>
        <end position="373"/>
    </location>
</feature>
<evidence type="ECO:0000256" key="6">
    <source>
        <dbReference type="SAM" id="Phobius"/>
    </source>
</evidence>
<organism evidence="8 9">
    <name type="scientific">Paenibacillus kyungheensis</name>
    <dbReference type="NCBI Taxonomy" id="1452732"/>
    <lineage>
        <taxon>Bacteria</taxon>
        <taxon>Bacillati</taxon>
        <taxon>Bacillota</taxon>
        <taxon>Bacilli</taxon>
        <taxon>Bacillales</taxon>
        <taxon>Paenibacillaceae</taxon>
        <taxon>Paenibacillus</taxon>
    </lineage>
</organism>
<keyword evidence="4 6" id="KW-1133">Transmembrane helix</keyword>
<dbReference type="InterPro" id="IPR036259">
    <property type="entry name" value="MFS_trans_sf"/>
</dbReference>
<evidence type="ECO:0000313" key="9">
    <source>
        <dbReference type="Proteomes" id="UP001220509"/>
    </source>
</evidence>
<dbReference type="KEGG" id="pka:PQ456_04330"/>
<dbReference type="InterPro" id="IPR052524">
    <property type="entry name" value="MFS_Cyanate_Porter"/>
</dbReference>
<dbReference type="GO" id="GO:0005886">
    <property type="term" value="C:plasma membrane"/>
    <property type="evidence" value="ECO:0007669"/>
    <property type="project" value="UniProtKB-SubCell"/>
</dbReference>
<reference evidence="8 9" key="1">
    <citation type="submission" date="2023-02" db="EMBL/GenBank/DDBJ databases">
        <title>Genome sequence of Paenibacillus kyungheensis KACC 18744.</title>
        <authorList>
            <person name="Kim S."/>
            <person name="Heo J."/>
            <person name="Kwon S.-W."/>
        </authorList>
    </citation>
    <scope>NUCLEOTIDE SEQUENCE [LARGE SCALE GENOMIC DNA]</scope>
    <source>
        <strain evidence="8 9">KACC 18744</strain>
    </source>
</reference>
<feature type="domain" description="Major facilitator superfamily (MFS) profile" evidence="7">
    <location>
        <begin position="6"/>
        <end position="378"/>
    </location>
</feature>
<evidence type="ECO:0000256" key="1">
    <source>
        <dbReference type="ARBA" id="ARBA00004651"/>
    </source>
</evidence>
<feature type="transmembrane region" description="Helical" evidence="6">
    <location>
        <begin position="265"/>
        <end position="283"/>
    </location>
</feature>
<dbReference type="Gene3D" id="1.20.1250.20">
    <property type="entry name" value="MFS general substrate transporter like domains"/>
    <property type="match status" value="2"/>
</dbReference>
<dbReference type="InterPro" id="IPR020846">
    <property type="entry name" value="MFS_dom"/>
</dbReference>
<dbReference type="PANTHER" id="PTHR23523:SF2">
    <property type="entry name" value="2-NITROIMIDAZOLE TRANSPORTER"/>
    <property type="match status" value="1"/>
</dbReference>
<sequence length="394" mass="42041">MRIRYLTILLLLAALNLRPAITSISPLLENIRADLHIQGVTASLLVTLPVLCMGLFAPLALSWSKRWGLEKVITFSLLLIGLATLLRLMADSTVILMSSALLAGIGIGLIGPLLSGFIKQYFPNPAAMVSVYSVSLVIGAALAAGLAVPLQQVLHGSWQYSLSFWAILAIVAGLSWLRLARVPQSKTTTASVSLPLRQKKAWLLTIFFGLMAAIFYSLTTWLSPMMAHAGYSKIQAGYMMTLFTIIQIPISFLIPIGVSTFGKRAWWLVGCSVMEIIGLLALHLPVSPWLAIAILGIGAGGLFPLALMLPIQEAHNAGEANAWSAMTQSGGYTLGAIGPLIVGLLFDHSGSFVTAQWGLGIMIVLMIIVQCCIGNGAKDVMKHKPVVATANKSA</sequence>
<dbReference type="Proteomes" id="UP001220509">
    <property type="component" value="Chromosome"/>
</dbReference>
<dbReference type="PANTHER" id="PTHR23523">
    <property type="match status" value="1"/>
</dbReference>
<feature type="transmembrane region" description="Helical" evidence="6">
    <location>
        <begin position="238"/>
        <end position="258"/>
    </location>
</feature>
<evidence type="ECO:0000256" key="3">
    <source>
        <dbReference type="ARBA" id="ARBA00022692"/>
    </source>
</evidence>
<protein>
    <submittedName>
        <fullName evidence="8">MFS transporter</fullName>
    </submittedName>
</protein>
<keyword evidence="2" id="KW-0813">Transport</keyword>
<evidence type="ECO:0000259" key="7">
    <source>
        <dbReference type="PROSITE" id="PS50850"/>
    </source>
</evidence>
<evidence type="ECO:0000256" key="2">
    <source>
        <dbReference type="ARBA" id="ARBA00022448"/>
    </source>
</evidence>
<feature type="transmembrane region" description="Helical" evidence="6">
    <location>
        <begin position="129"/>
        <end position="150"/>
    </location>
</feature>
<evidence type="ECO:0000313" key="8">
    <source>
        <dbReference type="EMBL" id="WCT56757.1"/>
    </source>
</evidence>
<dbReference type="Pfam" id="PF07690">
    <property type="entry name" value="MFS_1"/>
    <property type="match status" value="1"/>
</dbReference>
<dbReference type="AlphaFoldDB" id="A0AAX3M3Q6"/>
<feature type="transmembrane region" description="Helical" evidence="6">
    <location>
        <begin position="330"/>
        <end position="346"/>
    </location>
</feature>
<gene>
    <name evidence="8" type="ORF">PQ456_04330</name>
</gene>
<feature type="transmembrane region" description="Helical" evidence="6">
    <location>
        <begin position="96"/>
        <end position="117"/>
    </location>
</feature>
<dbReference type="EMBL" id="CP117416">
    <property type="protein sequence ID" value="WCT56757.1"/>
    <property type="molecule type" value="Genomic_DNA"/>
</dbReference>
<dbReference type="PROSITE" id="PS50850">
    <property type="entry name" value="MFS"/>
    <property type="match status" value="1"/>
</dbReference>
<dbReference type="RefSeq" id="WP_273615027.1">
    <property type="nucleotide sequence ID" value="NZ_CP117416.1"/>
</dbReference>
<evidence type="ECO:0000256" key="4">
    <source>
        <dbReference type="ARBA" id="ARBA00022989"/>
    </source>
</evidence>
<feature type="transmembrane region" description="Helical" evidence="6">
    <location>
        <begin position="162"/>
        <end position="180"/>
    </location>
</feature>
<name>A0AAX3M3Q6_9BACL</name>
<keyword evidence="9" id="KW-1185">Reference proteome</keyword>
<comment type="subcellular location">
    <subcellularLocation>
        <location evidence="1">Cell membrane</location>
        <topology evidence="1">Multi-pass membrane protein</topology>
    </subcellularLocation>
</comment>
<feature type="transmembrane region" description="Helical" evidence="6">
    <location>
        <begin position="201"/>
        <end position="218"/>
    </location>
</feature>
<feature type="transmembrane region" description="Helical" evidence="6">
    <location>
        <begin position="38"/>
        <end position="60"/>
    </location>
</feature>
<dbReference type="InterPro" id="IPR011701">
    <property type="entry name" value="MFS"/>
</dbReference>
<keyword evidence="3 6" id="KW-0812">Transmembrane</keyword>
<dbReference type="SUPFAM" id="SSF103473">
    <property type="entry name" value="MFS general substrate transporter"/>
    <property type="match status" value="1"/>
</dbReference>